<evidence type="ECO:0000313" key="2">
    <source>
        <dbReference type="Proteomes" id="UP001172386"/>
    </source>
</evidence>
<proteinExistence type="predicted"/>
<accession>A0ACC3A9X6</accession>
<dbReference type="Proteomes" id="UP001172386">
    <property type="component" value="Unassembled WGS sequence"/>
</dbReference>
<reference evidence="1" key="1">
    <citation type="submission" date="2022-10" db="EMBL/GenBank/DDBJ databases">
        <title>Culturing micro-colonial fungi from biological soil crusts in the Mojave desert and describing Neophaeococcomyces mojavensis, and introducing the new genera and species Taxawa tesnikishii.</title>
        <authorList>
            <person name="Kurbessoian T."/>
            <person name="Stajich J.E."/>
        </authorList>
    </citation>
    <scope>NUCLEOTIDE SEQUENCE</scope>
    <source>
        <strain evidence="1">JES_112</strain>
    </source>
</reference>
<comment type="caution">
    <text evidence="1">The sequence shown here is derived from an EMBL/GenBank/DDBJ whole genome shotgun (WGS) entry which is preliminary data.</text>
</comment>
<protein>
    <submittedName>
        <fullName evidence="1">Subunit of heteropentameric Replication factor C (RF-C)</fullName>
    </submittedName>
</protein>
<organism evidence="1 2">
    <name type="scientific">Neophaeococcomyces mojaviensis</name>
    <dbReference type="NCBI Taxonomy" id="3383035"/>
    <lineage>
        <taxon>Eukaryota</taxon>
        <taxon>Fungi</taxon>
        <taxon>Dikarya</taxon>
        <taxon>Ascomycota</taxon>
        <taxon>Pezizomycotina</taxon>
        <taxon>Eurotiomycetes</taxon>
        <taxon>Chaetothyriomycetidae</taxon>
        <taxon>Chaetothyriales</taxon>
        <taxon>Chaetothyriales incertae sedis</taxon>
        <taxon>Neophaeococcomyces</taxon>
    </lineage>
</organism>
<sequence>MAASFFDNKARAKIASEKASSSSRPTGDVAAAPRMQPWVEKYRPKTLEDVKSQDHVVDVLRRMLNSASLPHLLMYGPPGTGKTSTILALSRELFGPELFSSRVLELNASDERGIAVVRERIKVFAQQALIHAPASKEYREKYPCPPFKIIILDEADSLTQDSQSALRRVMENYAAVTRIAFCCNYVTRIIDPIASRCSKFRFKALTGGDAHARIAEILKAENVAYEDGVVELTLKLADGDLRKALQLLQSAARLVGATATAENGHTSKRGKKQKVVDDEDEDMVDADAPKPVEKKITADILNEIAGVVPPALVDDLVKTMMKGATRNYEALSSAVEDIVASGWAATEVLSSLYQKLIYDDLISSKKKIKILPILSNMDKRLLDGSEETLSILDMVCQIANVLVAK</sequence>
<dbReference type="EMBL" id="JAPDRQ010000056">
    <property type="protein sequence ID" value="KAJ9658024.1"/>
    <property type="molecule type" value="Genomic_DNA"/>
</dbReference>
<gene>
    <name evidence="1" type="primary">RFC2</name>
    <name evidence="1" type="ORF">H2198_003993</name>
</gene>
<evidence type="ECO:0000313" key="1">
    <source>
        <dbReference type="EMBL" id="KAJ9658024.1"/>
    </source>
</evidence>
<keyword evidence="2" id="KW-1185">Reference proteome</keyword>
<name>A0ACC3A9X6_9EURO</name>